<proteinExistence type="predicted"/>
<dbReference type="RefSeq" id="WP_011698738.1">
    <property type="nucleotide sequence ID" value="NC_008554.1"/>
</dbReference>
<dbReference type="EMBL" id="CP000478">
    <property type="protein sequence ID" value="ABK17568.1"/>
    <property type="molecule type" value="Genomic_DNA"/>
</dbReference>
<evidence type="ECO:0000313" key="4">
    <source>
        <dbReference type="Proteomes" id="UP000001784"/>
    </source>
</evidence>
<dbReference type="AlphaFoldDB" id="A0LJG6"/>
<dbReference type="InParanoid" id="A0LJG6"/>
<evidence type="ECO:0000313" key="3">
    <source>
        <dbReference type="EMBL" id="ABK17568.1"/>
    </source>
</evidence>
<dbReference type="Proteomes" id="UP000001784">
    <property type="component" value="Chromosome"/>
</dbReference>
<protein>
    <recommendedName>
        <fullName evidence="2">Mu-like prophage FluMu N-terminal domain-containing protein</fullName>
    </recommendedName>
</protein>
<name>A0LJG6_SYNFM</name>
<feature type="compositionally biased region" description="Basic and acidic residues" evidence="1">
    <location>
        <begin position="41"/>
        <end position="53"/>
    </location>
</feature>
<organism evidence="3 4">
    <name type="scientific">Syntrophobacter fumaroxidans (strain DSM 10017 / MPOB)</name>
    <dbReference type="NCBI Taxonomy" id="335543"/>
    <lineage>
        <taxon>Bacteria</taxon>
        <taxon>Pseudomonadati</taxon>
        <taxon>Thermodesulfobacteriota</taxon>
        <taxon>Syntrophobacteria</taxon>
        <taxon>Syntrophobacterales</taxon>
        <taxon>Syntrophobacteraceae</taxon>
        <taxon>Syntrophobacter</taxon>
    </lineage>
</organism>
<dbReference type="KEGG" id="sfu:Sfum_1883"/>
<dbReference type="Pfam" id="PF17891">
    <property type="entry name" value="FluMu_N"/>
    <property type="match status" value="1"/>
</dbReference>
<gene>
    <name evidence="3" type="ordered locus">Sfum_1883</name>
</gene>
<feature type="domain" description="Mu-like prophage FluMu N-terminal" evidence="2">
    <location>
        <begin position="4"/>
        <end position="49"/>
    </location>
</feature>
<dbReference type="HOGENOM" id="CLU_2371738_0_0_7"/>
<dbReference type="SUPFAM" id="SSF160059">
    <property type="entry name" value="PriA/YqbF domain"/>
    <property type="match status" value="1"/>
</dbReference>
<dbReference type="OrthoDB" id="5465462at2"/>
<dbReference type="STRING" id="335543.Sfum_1883"/>
<dbReference type="InterPro" id="IPR041227">
    <property type="entry name" value="FluMu_N"/>
</dbReference>
<feature type="region of interest" description="Disordered" evidence="1">
    <location>
        <begin position="41"/>
        <end position="95"/>
    </location>
</feature>
<reference evidence="3 4" key="1">
    <citation type="submission" date="2006-10" db="EMBL/GenBank/DDBJ databases">
        <title>Complete sequence of Syntrophobacter fumaroxidans MPOB.</title>
        <authorList>
            <consortium name="US DOE Joint Genome Institute"/>
            <person name="Copeland A."/>
            <person name="Lucas S."/>
            <person name="Lapidus A."/>
            <person name="Barry K."/>
            <person name="Detter J.C."/>
            <person name="Glavina del Rio T."/>
            <person name="Hammon N."/>
            <person name="Israni S."/>
            <person name="Pitluck S."/>
            <person name="Goltsman E.G."/>
            <person name="Martinez M."/>
            <person name="Schmutz J."/>
            <person name="Larimer F."/>
            <person name="Land M."/>
            <person name="Hauser L."/>
            <person name="Kyrpides N."/>
            <person name="Kim E."/>
            <person name="Boone D.R."/>
            <person name="Brockman F."/>
            <person name="Culley D."/>
            <person name="Ferry J."/>
            <person name="Gunsalus R."/>
            <person name="McInerney M.J."/>
            <person name="Morrison M."/>
            <person name="Plugge C."/>
            <person name="Rohlin L."/>
            <person name="Scholten J."/>
            <person name="Sieber J."/>
            <person name="Stams A.J.M."/>
            <person name="Worm P."/>
            <person name="Henstra A.M."/>
            <person name="Richardson P."/>
        </authorList>
    </citation>
    <scope>NUCLEOTIDE SEQUENCE [LARGE SCALE GENOMIC DNA]</scope>
    <source>
        <strain evidence="4">DSM 10017 / MPOB</strain>
    </source>
</reference>
<accession>A0LJG6</accession>
<sequence>MIRIKSFNDGFRRCGIAHPAAWTDHADDRFTAAQLERLKSEPMLRVETVKDDTGPASAGDSPPDCDSKPATGGPSRKSARRSSGKGDDPDGLLHD</sequence>
<keyword evidence="4" id="KW-1185">Reference proteome</keyword>
<dbReference type="Gene3D" id="3.40.5.80">
    <property type="match status" value="1"/>
</dbReference>
<evidence type="ECO:0000256" key="1">
    <source>
        <dbReference type="SAM" id="MobiDB-lite"/>
    </source>
</evidence>
<evidence type="ECO:0000259" key="2">
    <source>
        <dbReference type="Pfam" id="PF17891"/>
    </source>
</evidence>
<feature type="compositionally biased region" description="Basic and acidic residues" evidence="1">
    <location>
        <begin position="84"/>
        <end position="95"/>
    </location>
</feature>